<comment type="caution">
    <text evidence="1">The sequence shown here is derived from an EMBL/GenBank/DDBJ whole genome shotgun (WGS) entry which is preliminary data.</text>
</comment>
<name>A0A434ABD2_9FLAO</name>
<keyword evidence="2" id="KW-1185">Reference proteome</keyword>
<dbReference type="Proteomes" id="UP000288102">
    <property type="component" value="Unassembled WGS sequence"/>
</dbReference>
<evidence type="ECO:0000313" key="1">
    <source>
        <dbReference type="EMBL" id="RUT71657.1"/>
    </source>
</evidence>
<gene>
    <name evidence="1" type="ORF">D0817_02950</name>
</gene>
<organism evidence="1 2">
    <name type="scientific">Flavobacterium cupreum</name>
    <dbReference type="NCBI Taxonomy" id="2133766"/>
    <lineage>
        <taxon>Bacteria</taxon>
        <taxon>Pseudomonadati</taxon>
        <taxon>Bacteroidota</taxon>
        <taxon>Flavobacteriia</taxon>
        <taxon>Flavobacteriales</taxon>
        <taxon>Flavobacteriaceae</taxon>
        <taxon>Flavobacterium</taxon>
    </lineage>
</organism>
<accession>A0A434ABD2</accession>
<evidence type="ECO:0000313" key="2">
    <source>
        <dbReference type="Proteomes" id="UP000288102"/>
    </source>
</evidence>
<dbReference type="EMBL" id="QWDM01000002">
    <property type="protein sequence ID" value="RUT71657.1"/>
    <property type="molecule type" value="Genomic_DNA"/>
</dbReference>
<reference evidence="2" key="1">
    <citation type="journal article" date="2019" name="Syst. Appl. Microbiol.">
        <title>Flavobacterium circumlabens sp. nov. and Flavobacterium cupreum sp. nov., two psychrotrophic species isolated from Antarctic environmental samples.</title>
        <authorList>
            <person name="Kralova S."/>
            <person name="Busse H.-J."/>
            <person name="Svec P."/>
            <person name="Maslanova I."/>
            <person name="Stankova E."/>
            <person name="Bartak M."/>
            <person name="Sedlacek I."/>
        </authorList>
    </citation>
    <scope>NUCLEOTIDE SEQUENCE [LARGE SCALE GENOMIC DNA]</scope>
    <source>
        <strain evidence="2">CCM 8825</strain>
    </source>
</reference>
<sequence length="123" mass="13956">MKEDNKLDQFGKFLVENLRDKGISHAEILLNNKSKAPSRLPLQSELNKLSDLQKDLVKKTVVESIDVAIHDFLFALQELADFDNNIKILVDDENIVQLSDGIHGESYSNDGWNAKYSHFGENI</sequence>
<protein>
    <submittedName>
        <fullName evidence="1">Uncharacterized protein</fullName>
    </submittedName>
</protein>
<dbReference type="AlphaFoldDB" id="A0A434ABD2"/>
<proteinExistence type="predicted"/>
<dbReference type="RefSeq" id="WP_127336905.1">
    <property type="nucleotide sequence ID" value="NZ_QWDM01000002.1"/>
</dbReference>
<dbReference type="OrthoDB" id="292317at2"/>